<protein>
    <submittedName>
        <fullName evidence="4">Allantoate amidohydrolase</fullName>
    </submittedName>
</protein>
<comment type="caution">
    <text evidence="4">The sequence shown here is derived from an EMBL/GenBank/DDBJ whole genome shotgun (WGS) entry which is preliminary data.</text>
</comment>
<keyword evidence="2" id="KW-0378">Hydrolase</keyword>
<gene>
    <name evidence="4" type="ORF">ACFS27_04235</name>
</gene>
<dbReference type="InterPro" id="IPR036264">
    <property type="entry name" value="Bact_exopeptidase_dim_dom"/>
</dbReference>
<feature type="region of interest" description="Disordered" evidence="3">
    <location>
        <begin position="452"/>
        <end position="478"/>
    </location>
</feature>
<evidence type="ECO:0000256" key="2">
    <source>
        <dbReference type="ARBA" id="ARBA00022801"/>
    </source>
</evidence>
<dbReference type="NCBIfam" id="TIGR01879">
    <property type="entry name" value="hydantase"/>
    <property type="match status" value="1"/>
</dbReference>
<evidence type="ECO:0000256" key="3">
    <source>
        <dbReference type="SAM" id="MobiDB-lite"/>
    </source>
</evidence>
<accession>A0ABW5VM35</accession>
<evidence type="ECO:0000313" key="5">
    <source>
        <dbReference type="Proteomes" id="UP001597479"/>
    </source>
</evidence>
<dbReference type="PANTHER" id="PTHR32494">
    <property type="entry name" value="ALLANTOATE DEIMINASE-RELATED"/>
    <property type="match status" value="1"/>
</dbReference>
<dbReference type="InterPro" id="IPR002933">
    <property type="entry name" value="Peptidase_M20"/>
</dbReference>
<dbReference type="RefSeq" id="WP_377180598.1">
    <property type="nucleotide sequence ID" value="NZ_JBHUOG010000001.1"/>
</dbReference>
<sequence>MTGPTSVGRLLGAIADVGRAPSGGYERFAWTAHDLTLREWFAAEAAARGLDLVVDRAGNQWAWWGDPDADGPGVVTGSHLDSVPGGGAFDGPLGVASAFAALDALRAAGVRPERPLGIVNFSDEEGARFGLACLGSRAVTGTVGADKLLALRDGAGDSLADVLARGASTGSDGGGVLVEHYGRDPEALARVGVFVELHVEQGRYLADLPADEAAPVAVGAAIWPHGRWRVDLAGEANHAGTTPLAHRHDPMLDLARLITDVRAAAEHAGALATLAKVDVEPNGVNAIPSRVRAWIDARAETEDAVHRVLTMLTTGSTADLVVAAPSAEFAAVTGPLTATNSALDVAATKSAVGLWGAVEESWTPATVFDPVLAGRLADVVGRPGSGLPAPVIGTGAGHDAGIFAAAGFPTAMLFVRNPTGISHSPAELAEDADCDAGVRALTAVLADLLTQPQLPAGTDRHPVIGRSSGSRHPEEPNT</sequence>
<evidence type="ECO:0000256" key="1">
    <source>
        <dbReference type="ARBA" id="ARBA00006153"/>
    </source>
</evidence>
<reference evidence="5" key="1">
    <citation type="journal article" date="2019" name="Int. J. Syst. Evol. Microbiol.">
        <title>The Global Catalogue of Microorganisms (GCM) 10K type strain sequencing project: providing services to taxonomists for standard genome sequencing and annotation.</title>
        <authorList>
            <consortium name="The Broad Institute Genomics Platform"/>
            <consortium name="The Broad Institute Genome Sequencing Center for Infectious Disease"/>
            <person name="Wu L."/>
            <person name="Ma J."/>
        </authorList>
    </citation>
    <scope>NUCLEOTIDE SEQUENCE [LARGE SCALE GENOMIC DNA]</scope>
    <source>
        <strain evidence="5">CCM 7044</strain>
    </source>
</reference>
<dbReference type="NCBIfam" id="NF006770">
    <property type="entry name" value="PRK09290.1-4"/>
    <property type="match status" value="1"/>
</dbReference>
<dbReference type="Proteomes" id="UP001597479">
    <property type="component" value="Unassembled WGS sequence"/>
</dbReference>
<dbReference type="Gene3D" id="3.30.70.360">
    <property type="match status" value="1"/>
</dbReference>
<dbReference type="Pfam" id="PF01546">
    <property type="entry name" value="Peptidase_M20"/>
    <property type="match status" value="1"/>
</dbReference>
<name>A0ABW5VM35_9MICO</name>
<dbReference type="SUPFAM" id="SSF53187">
    <property type="entry name" value="Zn-dependent exopeptidases"/>
    <property type="match status" value="1"/>
</dbReference>
<organism evidence="4 5">
    <name type="scientific">Promicromonospora vindobonensis</name>
    <dbReference type="NCBI Taxonomy" id="195748"/>
    <lineage>
        <taxon>Bacteria</taxon>
        <taxon>Bacillati</taxon>
        <taxon>Actinomycetota</taxon>
        <taxon>Actinomycetes</taxon>
        <taxon>Micrococcales</taxon>
        <taxon>Promicromonosporaceae</taxon>
        <taxon>Promicromonospora</taxon>
    </lineage>
</organism>
<comment type="similarity">
    <text evidence="1">Belongs to the peptidase M20 family.</text>
</comment>
<proteinExistence type="inferred from homology"/>
<keyword evidence="5" id="KW-1185">Reference proteome</keyword>
<dbReference type="InterPro" id="IPR010158">
    <property type="entry name" value="Amidase_Cbmase"/>
</dbReference>
<dbReference type="PANTHER" id="PTHR32494:SF5">
    <property type="entry name" value="ALLANTOATE AMIDOHYDROLASE"/>
    <property type="match status" value="1"/>
</dbReference>
<dbReference type="SUPFAM" id="SSF55031">
    <property type="entry name" value="Bacterial exopeptidase dimerisation domain"/>
    <property type="match status" value="1"/>
</dbReference>
<dbReference type="Gene3D" id="3.40.630.10">
    <property type="entry name" value="Zn peptidases"/>
    <property type="match status" value="1"/>
</dbReference>
<evidence type="ECO:0000313" key="4">
    <source>
        <dbReference type="EMBL" id="MFD2792753.1"/>
    </source>
</evidence>
<dbReference type="EMBL" id="JBHUOG010000001">
    <property type="protein sequence ID" value="MFD2792753.1"/>
    <property type="molecule type" value="Genomic_DNA"/>
</dbReference>